<reference evidence="3" key="1">
    <citation type="submission" date="2021-08" db="EMBL/GenBank/DDBJ databases">
        <title>WGS assembly of Ceratopteris richardii.</title>
        <authorList>
            <person name="Marchant D.B."/>
            <person name="Chen G."/>
            <person name="Jenkins J."/>
            <person name="Shu S."/>
            <person name="Leebens-Mack J."/>
            <person name="Grimwood J."/>
            <person name="Schmutz J."/>
            <person name="Soltis P."/>
            <person name="Soltis D."/>
            <person name="Chen Z.-H."/>
        </authorList>
    </citation>
    <scope>NUCLEOTIDE SEQUENCE</scope>
    <source>
        <strain evidence="3">Whitten #5841</strain>
        <tissue evidence="3">Leaf</tissue>
    </source>
</reference>
<dbReference type="EMBL" id="CM035440">
    <property type="protein sequence ID" value="KAH7282332.1"/>
    <property type="molecule type" value="Genomic_DNA"/>
</dbReference>
<dbReference type="AlphaFoldDB" id="A0A8T2QE40"/>
<name>A0A8T2QE40_CERRI</name>
<sequence>MASARFAAAHEVFKTVVMTMMVVMPLVGCSIGNALRSAAAASVDGSEAASLDCSATIVTFMPCLDYAQGYSSRNELQECCQGLQAAVLSARTSKTMSSCLCAVSRVSFSDHSSATAASAPLPIAVNHTMLATLPATCHVTPLCSAFVNASMPPSSSQCSKQEGKCPPTPGDAHAPTVSESSDPHGAPQSLPRAPHSSPAIQLPHAPTGDQVSDDDSKHPALAEAPQSPSPSPDVLQIPLPTSSSNFVSARPSISVSLAVFSACLPPFFTLFCRVL</sequence>
<evidence type="ECO:0000259" key="2">
    <source>
        <dbReference type="SMART" id="SM00499"/>
    </source>
</evidence>
<dbReference type="InterPro" id="IPR016140">
    <property type="entry name" value="Bifunc_inhib/LTP/seed_store"/>
</dbReference>
<feature type="domain" description="Bifunctional inhibitor/plant lipid transfer protein/seed storage helical" evidence="2">
    <location>
        <begin position="53"/>
        <end position="143"/>
    </location>
</feature>
<gene>
    <name evidence="3" type="ORF">KP509_35G025500</name>
</gene>
<comment type="caution">
    <text evidence="3">The sequence shown here is derived from an EMBL/GenBank/DDBJ whole genome shotgun (WGS) entry which is preliminary data.</text>
</comment>
<dbReference type="CDD" id="cd00010">
    <property type="entry name" value="AAI_LTSS"/>
    <property type="match status" value="1"/>
</dbReference>
<dbReference type="Pfam" id="PF00234">
    <property type="entry name" value="Tryp_alpha_amyl"/>
    <property type="match status" value="1"/>
</dbReference>
<dbReference type="Proteomes" id="UP000825935">
    <property type="component" value="Chromosome 35"/>
</dbReference>
<evidence type="ECO:0000256" key="1">
    <source>
        <dbReference type="SAM" id="MobiDB-lite"/>
    </source>
</evidence>
<dbReference type="Gene3D" id="1.10.110.10">
    <property type="entry name" value="Plant lipid-transfer and hydrophobic proteins"/>
    <property type="match status" value="1"/>
</dbReference>
<proteinExistence type="predicted"/>
<organism evidence="3 4">
    <name type="scientific">Ceratopteris richardii</name>
    <name type="common">Triangle waterfern</name>
    <dbReference type="NCBI Taxonomy" id="49495"/>
    <lineage>
        <taxon>Eukaryota</taxon>
        <taxon>Viridiplantae</taxon>
        <taxon>Streptophyta</taxon>
        <taxon>Embryophyta</taxon>
        <taxon>Tracheophyta</taxon>
        <taxon>Polypodiopsida</taxon>
        <taxon>Polypodiidae</taxon>
        <taxon>Polypodiales</taxon>
        <taxon>Pteridineae</taxon>
        <taxon>Pteridaceae</taxon>
        <taxon>Parkerioideae</taxon>
        <taxon>Ceratopteris</taxon>
    </lineage>
</organism>
<dbReference type="SMART" id="SM00499">
    <property type="entry name" value="AAI"/>
    <property type="match status" value="1"/>
</dbReference>
<keyword evidence="4" id="KW-1185">Reference proteome</keyword>
<evidence type="ECO:0000313" key="3">
    <source>
        <dbReference type="EMBL" id="KAH7282332.1"/>
    </source>
</evidence>
<feature type="region of interest" description="Disordered" evidence="1">
    <location>
        <begin position="156"/>
        <end position="237"/>
    </location>
</feature>
<accession>A0A8T2QE40</accession>
<evidence type="ECO:0000313" key="4">
    <source>
        <dbReference type="Proteomes" id="UP000825935"/>
    </source>
</evidence>
<dbReference type="InterPro" id="IPR036312">
    <property type="entry name" value="Bifun_inhib/LTP/seed_sf"/>
</dbReference>
<dbReference type="SUPFAM" id="SSF47699">
    <property type="entry name" value="Bifunctional inhibitor/lipid-transfer protein/seed storage 2S albumin"/>
    <property type="match status" value="1"/>
</dbReference>
<protein>
    <recommendedName>
        <fullName evidence="2">Bifunctional inhibitor/plant lipid transfer protein/seed storage helical domain-containing protein</fullName>
    </recommendedName>
</protein>